<sequence>MSLFSDELVKDPENDLSQLNRLGVTYFHVGLFPISATQLHRLCFPLLIRIRKASAPSRQSPPWLSSGSS</sequence>
<proteinExistence type="predicted"/>
<protein>
    <submittedName>
        <fullName evidence="1">Uncharacterized protein</fullName>
    </submittedName>
</protein>
<gene>
    <name evidence="1" type="ORF">SBA1_50001</name>
</gene>
<reference evidence="2" key="1">
    <citation type="submission" date="2018-02" db="EMBL/GenBank/DDBJ databases">
        <authorList>
            <person name="Hausmann B."/>
        </authorList>
    </citation>
    <scope>NUCLEOTIDE SEQUENCE [LARGE SCALE GENOMIC DNA]</scope>
    <source>
        <strain evidence="2">Peat soil MAG SbA1</strain>
    </source>
</reference>
<dbReference type="Proteomes" id="UP000238701">
    <property type="component" value="Unassembled WGS sequence"/>
</dbReference>
<dbReference type="EMBL" id="OMOD01000144">
    <property type="protein sequence ID" value="SPF43549.1"/>
    <property type="molecule type" value="Genomic_DNA"/>
</dbReference>
<dbReference type="AlphaFoldDB" id="A0A2U3KVG2"/>
<name>A0A2U3KVG2_9BACT</name>
<organism evidence="1 2">
    <name type="scientific">Candidatus Sulfotelmatobacter kueseliae</name>
    <dbReference type="NCBI Taxonomy" id="2042962"/>
    <lineage>
        <taxon>Bacteria</taxon>
        <taxon>Pseudomonadati</taxon>
        <taxon>Acidobacteriota</taxon>
        <taxon>Terriglobia</taxon>
        <taxon>Terriglobales</taxon>
        <taxon>Candidatus Korobacteraceae</taxon>
        <taxon>Candidatus Sulfotelmatobacter</taxon>
    </lineage>
</organism>
<accession>A0A2U3KVG2</accession>
<evidence type="ECO:0000313" key="1">
    <source>
        <dbReference type="EMBL" id="SPF43549.1"/>
    </source>
</evidence>
<evidence type="ECO:0000313" key="2">
    <source>
        <dbReference type="Proteomes" id="UP000238701"/>
    </source>
</evidence>